<evidence type="ECO:0000313" key="2">
    <source>
        <dbReference type="EMBL" id="MBI4250901.1"/>
    </source>
</evidence>
<dbReference type="Proteomes" id="UP000752292">
    <property type="component" value="Unassembled WGS sequence"/>
</dbReference>
<dbReference type="SUPFAM" id="SSF81593">
    <property type="entry name" value="Nucleotidyltransferase substrate binding subunit/domain"/>
    <property type="match status" value="1"/>
</dbReference>
<accession>A0A932ZSN1</accession>
<gene>
    <name evidence="2" type="ORF">HY618_00440</name>
</gene>
<dbReference type="AlphaFoldDB" id="A0A932ZSN1"/>
<evidence type="ECO:0000313" key="3">
    <source>
        <dbReference type="Proteomes" id="UP000752292"/>
    </source>
</evidence>
<evidence type="ECO:0000259" key="1">
    <source>
        <dbReference type="PROSITE" id="PS50910"/>
    </source>
</evidence>
<name>A0A932ZSN1_UNCTE</name>
<sequence length="92" mass="10393">MRDIEHARMMLVLAREDLTALEIMKESGSISPRIFGFHAQQAVEKTLKAWLSLLGAAYPRTHILNSLFDLLQDQGAASDRFRNLEHLTPFAA</sequence>
<proteinExistence type="predicted"/>
<dbReference type="PROSITE" id="PS50910">
    <property type="entry name" value="HEPN"/>
    <property type="match status" value="1"/>
</dbReference>
<feature type="domain" description="HEPN" evidence="1">
    <location>
        <begin position="11"/>
        <end position="92"/>
    </location>
</feature>
<dbReference type="Gene3D" id="1.20.120.330">
    <property type="entry name" value="Nucleotidyltransferases domain 2"/>
    <property type="match status" value="1"/>
</dbReference>
<dbReference type="InterPro" id="IPR007842">
    <property type="entry name" value="HEPN_dom"/>
</dbReference>
<protein>
    <submittedName>
        <fullName evidence="2">HEPN domain-containing protein</fullName>
    </submittedName>
</protein>
<organism evidence="2 3">
    <name type="scientific">Tectimicrobiota bacterium</name>
    <dbReference type="NCBI Taxonomy" id="2528274"/>
    <lineage>
        <taxon>Bacteria</taxon>
        <taxon>Pseudomonadati</taxon>
        <taxon>Nitrospinota/Tectimicrobiota group</taxon>
        <taxon>Candidatus Tectimicrobiota</taxon>
    </lineage>
</organism>
<dbReference type="Pfam" id="PF05168">
    <property type="entry name" value="HEPN"/>
    <property type="match status" value="1"/>
</dbReference>
<comment type="caution">
    <text evidence="2">The sequence shown here is derived from an EMBL/GenBank/DDBJ whole genome shotgun (WGS) entry which is preliminary data.</text>
</comment>
<dbReference type="EMBL" id="JACQRX010000021">
    <property type="protein sequence ID" value="MBI4250901.1"/>
    <property type="molecule type" value="Genomic_DNA"/>
</dbReference>
<reference evidence="2" key="1">
    <citation type="submission" date="2020-07" db="EMBL/GenBank/DDBJ databases">
        <title>Huge and variable diversity of episymbiotic CPR bacteria and DPANN archaea in groundwater ecosystems.</title>
        <authorList>
            <person name="He C.Y."/>
            <person name="Keren R."/>
            <person name="Whittaker M."/>
            <person name="Farag I.F."/>
            <person name="Doudna J."/>
            <person name="Cate J.H.D."/>
            <person name="Banfield J.F."/>
        </authorList>
    </citation>
    <scope>NUCLEOTIDE SEQUENCE</scope>
    <source>
        <strain evidence="2">NC_groundwater_1370_Ag_S-0.2um_69_93</strain>
    </source>
</reference>